<evidence type="ECO:0000313" key="3">
    <source>
        <dbReference type="Proteomes" id="UP000606720"/>
    </source>
</evidence>
<feature type="coiled-coil region" evidence="1">
    <location>
        <begin position="403"/>
        <end position="448"/>
    </location>
</feature>
<dbReference type="EMBL" id="JACOPH010000005">
    <property type="protein sequence ID" value="MBC5714131.1"/>
    <property type="molecule type" value="Genomic_DNA"/>
</dbReference>
<sequence length="1118" mass="130766">MEQAKQAFKAITRICLNNWHYIDSKTLHLNSGINFFTGHSGSGKSTVIDAIQIVLYANTDGRSFFNKAAADDSDRNLIEYLRGMINIGENNQATYKRNRNFSTTIVLELTQSQTKETECVGVVFDVDTTTNEINRQFFWHRGSLFENEYRMDGRAMAISELRDYLQHHFEKEDYFYTSNNERFRRNLYDVYLGGLDMEKFPRLFKRAIPFRMNIRLEDFVKEYICMEQDIHMEDMKESVVLYGRMRSKIEAARMEIEELNGIKAAYEEYCNKKKQEEALSYREKRLSILSVGASIEESIEKVKTKEEDIEKLQQSLLELETKRQEYESSYDEINRQIAGSGYTELEKELAGLEEFLHRLERSRKRFQYLSEELGKWEDEEIASNQVIWDIEKFQSGKITGEEIARLKHNLSDVQKDVEKQRQEAAAEARSLKKEIDIIEGELAELRLGKKAYPREIEEARRLIQRGLYEKYKKTIPVHILADRIDIHDEKWRNAIEGYLGWNKLSLLVAPEYTAAAMEVYESLDAKKIYHISLVDTKRLMEGNYPLRKGALAEEIIAEEAYVEAYIHFLLGNVIKCDSIENLRQQKIGVTAECMLYRNFQLRRLNPDSYTRQAFIGEKSMQKRRKELQEHLEELYREKEEYDAVIDDARRLSGYEYLSRETEEYMELCQDLREEEVKAGQKRKIEERLSKISADAVDHLKEELQQVRQKLRDTEGEMDDRKLKIHDKENAVSDLKQENIRLNELLIEKQNELLSSKALEEDFEQYQKEAGVISYEKQLLRVAADLEQAGEEKEKAKNHLVDVRSTYLKQHPAREFSASEESNDDYQELLDGLACDKILEYEAKATEQAKAAIGHFKEDFVYKIRSAIKEAYVRRDELNRIIRNLNFGKDRYQFKITKSKGSDGAYYDMFMDESLEVSPDSLSVSMDHQVNLFSMEHENRYGKLINELIHIFIPPEDADAKAQEEARLMMERYADYRTYLSFEMEQIIEGEERLVIGLSKMIRKNSGGEGQNPLYVALLASFAQAYKINQPSKLQRRPTIRLVVLDEAFSKMDAEKVASCIELIRGLGFQAIISATNDKIQNYLENVDKTFVYANPNKKSISIQEFEKTDFSELQENED</sequence>
<dbReference type="GO" id="GO:0006302">
    <property type="term" value="P:double-strand break repair"/>
    <property type="evidence" value="ECO:0007669"/>
    <property type="project" value="TreeGrafter"/>
</dbReference>
<name>A0A923LPY7_9FIRM</name>
<organism evidence="2 3">
    <name type="scientific">Roseburia zhanii</name>
    <dbReference type="NCBI Taxonomy" id="2763064"/>
    <lineage>
        <taxon>Bacteria</taxon>
        <taxon>Bacillati</taxon>
        <taxon>Bacillota</taxon>
        <taxon>Clostridia</taxon>
        <taxon>Lachnospirales</taxon>
        <taxon>Lachnospiraceae</taxon>
        <taxon>Roseburia</taxon>
    </lineage>
</organism>
<proteinExistence type="predicted"/>
<dbReference type="PANTHER" id="PTHR32182">
    <property type="entry name" value="DNA REPLICATION AND REPAIR PROTEIN RECF"/>
    <property type="match status" value="1"/>
</dbReference>
<evidence type="ECO:0000313" key="2">
    <source>
        <dbReference type="EMBL" id="MBC5714131.1"/>
    </source>
</evidence>
<evidence type="ECO:0000256" key="1">
    <source>
        <dbReference type="SAM" id="Coils"/>
    </source>
</evidence>
<dbReference type="Pfam" id="PF13558">
    <property type="entry name" value="SbcC_Walker_B"/>
    <property type="match status" value="1"/>
</dbReference>
<accession>A0A923LPY7</accession>
<feature type="coiled-coil region" evidence="1">
    <location>
        <begin position="617"/>
        <end position="805"/>
    </location>
</feature>
<dbReference type="GO" id="GO:0000731">
    <property type="term" value="P:DNA synthesis involved in DNA repair"/>
    <property type="evidence" value="ECO:0007669"/>
    <property type="project" value="TreeGrafter"/>
</dbReference>
<feature type="coiled-coil region" evidence="1">
    <location>
        <begin position="295"/>
        <end position="362"/>
    </location>
</feature>
<keyword evidence="3" id="KW-1185">Reference proteome</keyword>
<dbReference type="PANTHER" id="PTHR32182:SF0">
    <property type="entry name" value="DNA REPLICATION AND REPAIR PROTEIN RECF"/>
    <property type="match status" value="1"/>
</dbReference>
<protein>
    <submittedName>
        <fullName evidence="2">AAA family ATPase</fullName>
    </submittedName>
</protein>
<keyword evidence="1" id="KW-0175">Coiled coil</keyword>
<comment type="caution">
    <text evidence="2">The sequence shown here is derived from an EMBL/GenBank/DDBJ whole genome shotgun (WGS) entry which is preliminary data.</text>
</comment>
<dbReference type="Pfam" id="PF13555">
    <property type="entry name" value="AAA_29"/>
    <property type="match status" value="1"/>
</dbReference>
<dbReference type="Gene3D" id="3.40.50.300">
    <property type="entry name" value="P-loop containing nucleotide triphosphate hydrolases"/>
    <property type="match status" value="2"/>
</dbReference>
<dbReference type="InterPro" id="IPR027417">
    <property type="entry name" value="P-loop_NTPase"/>
</dbReference>
<gene>
    <name evidence="2" type="ORF">H8S17_07910</name>
</gene>
<reference evidence="2" key="1">
    <citation type="submission" date="2020-08" db="EMBL/GenBank/DDBJ databases">
        <title>Genome public.</title>
        <authorList>
            <person name="Liu C."/>
            <person name="Sun Q."/>
        </authorList>
    </citation>
    <scope>NUCLEOTIDE SEQUENCE</scope>
    <source>
        <strain evidence="2">BX1005</strain>
    </source>
</reference>
<dbReference type="SUPFAM" id="SSF52540">
    <property type="entry name" value="P-loop containing nucleoside triphosphate hydrolases"/>
    <property type="match status" value="1"/>
</dbReference>
<dbReference type="Proteomes" id="UP000606720">
    <property type="component" value="Unassembled WGS sequence"/>
</dbReference>
<dbReference type="AlphaFoldDB" id="A0A923LPY7"/>